<protein>
    <submittedName>
        <fullName evidence="2">Stage II sporulation protein M</fullName>
    </submittedName>
</protein>
<keyword evidence="1" id="KW-1133">Transmembrane helix</keyword>
<organism evidence="2 3">
    <name type="scientific">Lysinimonas soli</name>
    <dbReference type="NCBI Taxonomy" id="1074233"/>
    <lineage>
        <taxon>Bacteria</taxon>
        <taxon>Bacillati</taxon>
        <taxon>Actinomycetota</taxon>
        <taxon>Actinomycetes</taxon>
        <taxon>Micrococcales</taxon>
        <taxon>Microbacteriaceae</taxon>
        <taxon>Lysinimonas</taxon>
    </lineage>
</organism>
<name>A0ABW0NUG0_9MICO</name>
<reference evidence="3" key="1">
    <citation type="journal article" date="2019" name="Int. J. Syst. Evol. Microbiol.">
        <title>The Global Catalogue of Microorganisms (GCM) 10K type strain sequencing project: providing services to taxonomists for standard genome sequencing and annotation.</title>
        <authorList>
            <consortium name="The Broad Institute Genomics Platform"/>
            <consortium name="The Broad Institute Genome Sequencing Center for Infectious Disease"/>
            <person name="Wu L."/>
            <person name="Ma J."/>
        </authorList>
    </citation>
    <scope>NUCLEOTIDE SEQUENCE [LARGE SCALE GENOMIC DNA]</scope>
    <source>
        <strain evidence="3">CGMCC 4.6997</strain>
    </source>
</reference>
<evidence type="ECO:0000313" key="2">
    <source>
        <dbReference type="EMBL" id="MFC5503368.1"/>
    </source>
</evidence>
<dbReference type="RefSeq" id="WP_386741098.1">
    <property type="nucleotide sequence ID" value="NZ_JBHSMG010000004.1"/>
</dbReference>
<feature type="transmembrane region" description="Helical" evidence="1">
    <location>
        <begin position="165"/>
        <end position="185"/>
    </location>
</feature>
<keyword evidence="1" id="KW-0472">Membrane</keyword>
<accession>A0ABW0NUG0</accession>
<sequence>MDLDAYSTAHAAEWDRLARAGASAPRDGAAADELIEVYQSGATQLSTLTTTVGESAQGDLLSLSLSRARLRFTGAPANPLRQLTVFFSLQLPAALYRIRWLTLAVAAVTAVVAVVYFQWISTHPEVLATLGSRAELKKYADQDFVSYYSDNSEAGFTGQVWTHNAFIAAQCVVLGIIGLWVPVVILQNAQELGVAAAIMNEFGRLDHFFLYIAPHGQLELYSIFTAAAAGLMIFWSWVAPGARTRRQALAEDGRAFFTIVIGLILSLLCSGIIEGFVTRQPWPWPLKIGIGTVALGGFLAYQWIGGRRARRLGQTGDLDEVDAGARQIISA</sequence>
<comment type="caution">
    <text evidence="2">The sequence shown here is derived from an EMBL/GenBank/DDBJ whole genome shotgun (WGS) entry which is preliminary data.</text>
</comment>
<evidence type="ECO:0000256" key="1">
    <source>
        <dbReference type="SAM" id="Phobius"/>
    </source>
</evidence>
<dbReference type="Proteomes" id="UP001596039">
    <property type="component" value="Unassembled WGS sequence"/>
</dbReference>
<feature type="transmembrane region" description="Helical" evidence="1">
    <location>
        <begin position="220"/>
        <end position="242"/>
    </location>
</feature>
<feature type="transmembrane region" description="Helical" evidence="1">
    <location>
        <begin position="100"/>
        <end position="120"/>
    </location>
</feature>
<dbReference type="PANTHER" id="PTHR35337">
    <property type="entry name" value="SLR1478 PROTEIN"/>
    <property type="match status" value="1"/>
</dbReference>
<keyword evidence="3" id="KW-1185">Reference proteome</keyword>
<dbReference type="PANTHER" id="PTHR35337:SF1">
    <property type="entry name" value="SLR1478 PROTEIN"/>
    <property type="match status" value="1"/>
</dbReference>
<dbReference type="InterPro" id="IPR002798">
    <property type="entry name" value="SpoIIM-like"/>
</dbReference>
<keyword evidence="1" id="KW-0812">Transmembrane</keyword>
<feature type="transmembrane region" description="Helical" evidence="1">
    <location>
        <begin position="285"/>
        <end position="304"/>
    </location>
</feature>
<feature type="transmembrane region" description="Helical" evidence="1">
    <location>
        <begin position="254"/>
        <end position="273"/>
    </location>
</feature>
<evidence type="ECO:0000313" key="3">
    <source>
        <dbReference type="Proteomes" id="UP001596039"/>
    </source>
</evidence>
<proteinExistence type="predicted"/>
<dbReference type="EMBL" id="JBHSMG010000004">
    <property type="protein sequence ID" value="MFC5503368.1"/>
    <property type="molecule type" value="Genomic_DNA"/>
</dbReference>
<dbReference type="Pfam" id="PF01944">
    <property type="entry name" value="SpoIIM"/>
    <property type="match status" value="1"/>
</dbReference>
<gene>
    <name evidence="2" type="ORF">ACFPJ4_14060</name>
</gene>